<reference evidence="2 3" key="1">
    <citation type="journal article" date="2014" name="PLoS Genet.">
        <title>The Genome of Spironucleus salmonicida Highlights a Fish Pathogen Adapted to Fluctuating Environments.</title>
        <authorList>
            <person name="Xu F."/>
            <person name="Jerlstrom-Hultqvist J."/>
            <person name="Einarsson E."/>
            <person name="Astvaldsson A."/>
            <person name="Svard S.G."/>
            <person name="Andersson J.O."/>
        </authorList>
    </citation>
    <scope>NUCLEOTIDE SEQUENCE</scope>
    <source>
        <strain evidence="3">ATCC 50377</strain>
    </source>
</reference>
<proteinExistence type="predicted"/>
<dbReference type="EMBL" id="KI546168">
    <property type="protein sequence ID" value="EST41717.1"/>
    <property type="molecule type" value="Genomic_DNA"/>
</dbReference>
<name>V6LBD6_9EUKA</name>
<evidence type="ECO:0000313" key="2">
    <source>
        <dbReference type="EMBL" id="EST41717.1"/>
    </source>
</evidence>
<reference evidence="3" key="2">
    <citation type="submission" date="2020-12" db="EMBL/GenBank/DDBJ databases">
        <title>New Spironucleus salmonicida genome in near-complete chromosomes.</title>
        <authorList>
            <person name="Xu F."/>
            <person name="Kurt Z."/>
            <person name="Jimenez-Gonzalez A."/>
            <person name="Astvaldsson A."/>
            <person name="Andersson J.O."/>
            <person name="Svard S.G."/>
        </authorList>
    </citation>
    <scope>NUCLEOTIDE SEQUENCE</scope>
    <source>
        <strain evidence="3">ATCC 50377</strain>
    </source>
</reference>
<evidence type="ECO:0000256" key="1">
    <source>
        <dbReference type="SAM" id="Coils"/>
    </source>
</evidence>
<keyword evidence="1" id="KW-0175">Coiled coil</keyword>
<dbReference type="EMBL" id="AUWU02000003">
    <property type="protein sequence ID" value="KAH0575475.1"/>
    <property type="molecule type" value="Genomic_DNA"/>
</dbReference>
<feature type="coiled-coil region" evidence="1">
    <location>
        <begin position="247"/>
        <end position="348"/>
    </location>
</feature>
<dbReference type="OrthoDB" id="10253498at2759"/>
<keyword evidence="4" id="KW-1185">Reference proteome</keyword>
<accession>V6LBD6</accession>
<feature type="coiled-coil region" evidence="1">
    <location>
        <begin position="1"/>
        <end position="128"/>
    </location>
</feature>
<organism evidence="2">
    <name type="scientific">Spironucleus salmonicida</name>
    <dbReference type="NCBI Taxonomy" id="348837"/>
    <lineage>
        <taxon>Eukaryota</taxon>
        <taxon>Metamonada</taxon>
        <taxon>Diplomonadida</taxon>
        <taxon>Hexamitidae</taxon>
        <taxon>Hexamitinae</taxon>
        <taxon>Spironucleus</taxon>
    </lineage>
</organism>
<evidence type="ECO:0000313" key="3">
    <source>
        <dbReference type="EMBL" id="KAH0575475.1"/>
    </source>
</evidence>
<protein>
    <submittedName>
        <fullName evidence="2">Uncharacterized protein</fullName>
    </submittedName>
</protein>
<sequence length="360" mass="41362">MQKLERQLDQQLQANQSLQQKLQAFTQNNQQLEFQLTAQQKKLEFQTKLLLESKAKQTAQEKQIQTLKIQLSKTETKLAAIAQEAGLDRAFAHQIRLEEEAQRLNFELLKQQEANNNLQRELRITANALLIKEGELLPRGAQSAKEVLRGSLLRTIAALKEEADALDSIAKASEQKLERKTLDMETLKTQLTASTLENADLTQRNEQLICEILSQQEEQAALGQKNHDLLQKARSMAVGSRGQQKLSQELQRENAELQGRVEKAYLADELEKQNKMLKRNFEILQDKFEQVLRDNELLERETGELRDSVERFQEQFNEQKLQKLNSEVMRLQQENEGLVKSKNALQKALITAAKIKKIGE</sequence>
<dbReference type="Proteomes" id="UP000018208">
    <property type="component" value="Unassembled WGS sequence"/>
</dbReference>
<dbReference type="AlphaFoldDB" id="V6LBD6"/>
<evidence type="ECO:0000313" key="4">
    <source>
        <dbReference type="Proteomes" id="UP000018208"/>
    </source>
</evidence>
<feature type="coiled-coil region" evidence="1">
    <location>
        <begin position="156"/>
        <end position="218"/>
    </location>
</feature>
<gene>
    <name evidence="2" type="ORF">SS50377_18803</name>
    <name evidence="3" type="ORF">SS50377_23108</name>
</gene>
<dbReference type="VEuPathDB" id="GiardiaDB:SS50377_23108"/>